<feature type="region of interest" description="Disordered" evidence="1">
    <location>
        <begin position="412"/>
        <end position="446"/>
    </location>
</feature>
<feature type="compositionally biased region" description="Polar residues" evidence="1">
    <location>
        <begin position="1"/>
        <end position="10"/>
    </location>
</feature>
<sequence>MTAVNRTSTDGHSYGSTTVSGTGTTILGDNHRYGDNIQVANATFVLEDISVLIPQLVKLLKHSSGRNYVDNGRQEYRIRTLHAGSGAHNSVQEIAPLSARRAALDNATWQQLAGLVRNKLWLALGIQKPSQRNTFVHEPPNNWEALRQSNMMSSGTVAVSERLGAVYQKAELPFKEVLAVLTLLCALLTRRAASRVAVIEAYIKLQRHSMFPYFTAAVAAWISSIIHRTYLRVQPSELTGDCITFVDAYDNSREVPLAYLADVYILKGFFKSHYEGSTAERLVDGRSPYCRRAYGISKRPNFNTSSFVLPSWHMPDALGFGTGLGGIRNINLDIVTRLRSKDGRSVIAWTEYQHRPYERPDRRKLQTETDHPSQDVRHRARKRDARLVKAAPSQSPQSSLVRAFALLEKAREKRARVQKVPAYRSDKYQRPPRYSSTSESSDEDVY</sequence>
<reference evidence="2 3" key="1">
    <citation type="submission" date="2022-12" db="EMBL/GenBank/DDBJ databases">
        <title>Genomic features and morphological characterization of a novel Knufia sp. strain isolated from spacecraft assembly facility.</title>
        <authorList>
            <person name="Teixeira M."/>
            <person name="Chander A.M."/>
            <person name="Stajich J.E."/>
            <person name="Venkateswaran K."/>
        </authorList>
    </citation>
    <scope>NUCLEOTIDE SEQUENCE [LARGE SCALE GENOMIC DNA]</scope>
    <source>
        <strain evidence="2 3">FJI-L2-BK-P2</strain>
    </source>
</reference>
<keyword evidence="3" id="KW-1185">Reference proteome</keyword>
<dbReference type="AlphaFoldDB" id="A0AAN8I8D9"/>
<proteinExistence type="predicted"/>
<dbReference type="EMBL" id="JAKLMC020000013">
    <property type="protein sequence ID" value="KAK5952955.1"/>
    <property type="molecule type" value="Genomic_DNA"/>
</dbReference>
<organism evidence="2 3">
    <name type="scientific">Knufia fluminis</name>
    <dbReference type="NCBI Taxonomy" id="191047"/>
    <lineage>
        <taxon>Eukaryota</taxon>
        <taxon>Fungi</taxon>
        <taxon>Dikarya</taxon>
        <taxon>Ascomycota</taxon>
        <taxon>Pezizomycotina</taxon>
        <taxon>Eurotiomycetes</taxon>
        <taxon>Chaetothyriomycetidae</taxon>
        <taxon>Chaetothyriales</taxon>
        <taxon>Trichomeriaceae</taxon>
        <taxon>Knufia</taxon>
    </lineage>
</organism>
<comment type="caution">
    <text evidence="2">The sequence shown here is derived from an EMBL/GenBank/DDBJ whole genome shotgun (WGS) entry which is preliminary data.</text>
</comment>
<gene>
    <name evidence="2" type="ORF">OHC33_006076</name>
</gene>
<feature type="compositionally biased region" description="Basic and acidic residues" evidence="1">
    <location>
        <begin position="358"/>
        <end position="377"/>
    </location>
</feature>
<evidence type="ECO:0000313" key="3">
    <source>
        <dbReference type="Proteomes" id="UP001316803"/>
    </source>
</evidence>
<feature type="compositionally biased region" description="Low complexity" evidence="1">
    <location>
        <begin position="11"/>
        <end position="21"/>
    </location>
</feature>
<name>A0AAN8I8D9_9EURO</name>
<protein>
    <submittedName>
        <fullName evidence="2">Uncharacterized protein</fullName>
    </submittedName>
</protein>
<evidence type="ECO:0000256" key="1">
    <source>
        <dbReference type="SAM" id="MobiDB-lite"/>
    </source>
</evidence>
<evidence type="ECO:0000313" key="2">
    <source>
        <dbReference type="EMBL" id="KAK5952955.1"/>
    </source>
</evidence>
<dbReference type="Proteomes" id="UP001316803">
    <property type="component" value="Unassembled WGS sequence"/>
</dbReference>
<feature type="region of interest" description="Disordered" evidence="1">
    <location>
        <begin position="358"/>
        <end position="394"/>
    </location>
</feature>
<accession>A0AAN8I8D9</accession>
<feature type="region of interest" description="Disordered" evidence="1">
    <location>
        <begin position="1"/>
        <end position="21"/>
    </location>
</feature>